<dbReference type="RefSeq" id="YP_009035671.1">
    <property type="nucleotide sequence ID" value="NC_024207.1"/>
</dbReference>
<evidence type="ECO:0008006" key="3">
    <source>
        <dbReference type="Google" id="ProtNLM"/>
    </source>
</evidence>
<dbReference type="EMBL" id="KJ489398">
    <property type="protein sequence ID" value="AHZ09874.1"/>
    <property type="molecule type" value="Genomic_DNA"/>
</dbReference>
<protein>
    <recommendedName>
        <fullName evidence="3">DUF4177 domain-containing protein</fullName>
    </recommendedName>
</protein>
<evidence type="ECO:0000313" key="1">
    <source>
        <dbReference type="EMBL" id="AHZ09874.1"/>
    </source>
</evidence>
<dbReference type="GeneID" id="19525491"/>
<dbReference type="Pfam" id="PF13783">
    <property type="entry name" value="DUF4177"/>
    <property type="match status" value="1"/>
</dbReference>
<dbReference type="InterPro" id="IPR025234">
    <property type="entry name" value="YjzH-like"/>
</dbReference>
<reference evidence="2" key="1">
    <citation type="submission" date="2014-09" db="EMBL/GenBank/DDBJ databases">
        <authorList>
            <person name="Sauder A.B."/>
            <person name="McKenzie Q.R."/>
            <person name="Temple L.M."/>
            <person name="Alexis B.K."/>
            <person name="Al-Atrache Z."/>
            <person name="Lewis L.O."/>
            <person name="Loesser-Casey K.E."/>
            <person name="Mitchell K.J."/>
        </authorList>
    </citation>
    <scope>NUCLEOTIDE SEQUENCE [LARGE SCALE GENOMIC DNA]</scope>
</reference>
<dbReference type="KEGG" id="vg:19525491"/>
<evidence type="ECO:0000313" key="2">
    <source>
        <dbReference type="Proteomes" id="UP000026901"/>
    </source>
</evidence>
<proteinExistence type="predicted"/>
<name>A0A024AZT1_9CAUD</name>
<sequence length="68" mass="7876">MEKFEYKSIPSSIKLFQDESELNKLGAEGWELVMMAAARVIFKRKIEVDVNIKVDLSDDEVSKDELLR</sequence>
<organism evidence="1 2">
    <name type="scientific">Bacillus phage Evoli</name>
    <dbReference type="NCBI Taxonomy" id="1486658"/>
    <lineage>
        <taxon>Viruses</taxon>
        <taxon>Duplodnaviria</taxon>
        <taxon>Heunggongvirae</taxon>
        <taxon>Uroviricota</taxon>
        <taxon>Caudoviricetes</taxon>
        <taxon>Herelleviridae</taxon>
        <taxon>Bastillevirinae</taxon>
        <taxon>Bastillevirus</taxon>
        <taxon>Bastillevirus evoli</taxon>
    </lineage>
</organism>
<dbReference type="Proteomes" id="UP000026901">
    <property type="component" value="Segment"/>
</dbReference>
<keyword evidence="2" id="KW-1185">Reference proteome</keyword>
<accession>A0A024AZT1</accession>